<evidence type="ECO:0000259" key="1">
    <source>
        <dbReference type="Pfam" id="PF20056"/>
    </source>
</evidence>
<evidence type="ECO:0000313" key="3">
    <source>
        <dbReference type="Proteomes" id="UP001595711"/>
    </source>
</evidence>
<proteinExistence type="predicted"/>
<dbReference type="EMBL" id="JBHRYJ010000001">
    <property type="protein sequence ID" value="MFC3675347.1"/>
    <property type="molecule type" value="Genomic_DNA"/>
</dbReference>
<dbReference type="InterPro" id="IPR045601">
    <property type="entry name" value="DUF6455"/>
</dbReference>
<reference evidence="3" key="1">
    <citation type="journal article" date="2019" name="Int. J. Syst. Evol. Microbiol.">
        <title>The Global Catalogue of Microorganisms (GCM) 10K type strain sequencing project: providing services to taxonomists for standard genome sequencing and annotation.</title>
        <authorList>
            <consortium name="The Broad Institute Genomics Platform"/>
            <consortium name="The Broad Institute Genome Sequencing Center for Infectious Disease"/>
            <person name="Wu L."/>
            <person name="Ma J."/>
        </authorList>
    </citation>
    <scope>NUCLEOTIDE SEQUENCE [LARGE SCALE GENOMIC DNA]</scope>
    <source>
        <strain evidence="3">KCTC 42182</strain>
    </source>
</reference>
<organism evidence="2 3">
    <name type="scientific">Ferrovibrio xuzhouensis</name>
    <dbReference type="NCBI Taxonomy" id="1576914"/>
    <lineage>
        <taxon>Bacteria</taxon>
        <taxon>Pseudomonadati</taxon>
        <taxon>Pseudomonadota</taxon>
        <taxon>Alphaproteobacteria</taxon>
        <taxon>Rhodospirillales</taxon>
        <taxon>Rhodospirillaceae</taxon>
        <taxon>Ferrovibrio</taxon>
    </lineage>
</organism>
<dbReference type="Pfam" id="PF20056">
    <property type="entry name" value="DUF6455"/>
    <property type="match status" value="1"/>
</dbReference>
<accession>A0ABV7VE77</accession>
<sequence>MAVMPGLRAAAMGGKDMGRFLNYIDHHSDLMCRMMERLGIDIAASAGIARGTVLAGAARRCFFCRNAGRCQAWLDSDAQDAGYRAFCPNAGRFDGLPRLVADGRTRQH</sequence>
<dbReference type="RefSeq" id="WP_379723746.1">
    <property type="nucleotide sequence ID" value="NZ_JBHRYJ010000001.1"/>
</dbReference>
<gene>
    <name evidence="2" type="ORF">ACFOOQ_07325</name>
</gene>
<comment type="caution">
    <text evidence="2">The sequence shown here is derived from an EMBL/GenBank/DDBJ whole genome shotgun (WGS) entry which is preliminary data.</text>
</comment>
<evidence type="ECO:0000313" key="2">
    <source>
        <dbReference type="EMBL" id="MFC3675347.1"/>
    </source>
</evidence>
<protein>
    <submittedName>
        <fullName evidence="2">DUF6455 family protein</fullName>
    </submittedName>
</protein>
<keyword evidence="3" id="KW-1185">Reference proteome</keyword>
<name>A0ABV7VE77_9PROT</name>
<feature type="domain" description="DUF6455" evidence="1">
    <location>
        <begin position="22"/>
        <end position="96"/>
    </location>
</feature>
<dbReference type="Proteomes" id="UP001595711">
    <property type="component" value="Unassembled WGS sequence"/>
</dbReference>